<keyword evidence="4" id="KW-1185">Reference proteome</keyword>
<feature type="region of interest" description="Disordered" evidence="1">
    <location>
        <begin position="184"/>
        <end position="216"/>
    </location>
</feature>
<evidence type="ECO:0000313" key="4">
    <source>
        <dbReference type="Proteomes" id="UP000578449"/>
    </source>
</evidence>
<feature type="transmembrane region" description="Helical" evidence="2">
    <location>
        <begin position="56"/>
        <end position="80"/>
    </location>
</feature>
<feature type="compositionally biased region" description="Gly residues" evidence="1">
    <location>
        <begin position="184"/>
        <end position="195"/>
    </location>
</feature>
<dbReference type="Proteomes" id="UP000578449">
    <property type="component" value="Unassembled WGS sequence"/>
</dbReference>
<sequence length="216" mass="22523">MSRRSRLWWAASLTIAVGGMAASLSTSEFGWMYFGSGASCPGSEFYSGEQNPLWDVAAYVPILSYGAVPMVALGFAAHWLGTRVGRARIGRVTARAMAAIALVVHGVGPLAFLVDVAGDRVCLYSEWGGPEGAWFSIGPNVVAVGAALCVFAAVRRPRHRLRALLGRLVRARWVRRTVACGGAGRGGAGTGGRPGFGSHRQGVPAHHSGHAAGAGR</sequence>
<comment type="caution">
    <text evidence="3">The sequence shown here is derived from an EMBL/GenBank/DDBJ whole genome shotgun (WGS) entry which is preliminary data.</text>
</comment>
<dbReference type="EMBL" id="JACHGN010000013">
    <property type="protein sequence ID" value="MBB5136221.1"/>
    <property type="molecule type" value="Genomic_DNA"/>
</dbReference>
<keyword evidence="2" id="KW-0812">Transmembrane</keyword>
<name>A0A840PEF0_9ACTN</name>
<protein>
    <recommendedName>
        <fullName evidence="5">DUF998 domain-containing protein</fullName>
    </recommendedName>
</protein>
<reference evidence="3 4" key="1">
    <citation type="submission" date="2020-08" db="EMBL/GenBank/DDBJ databases">
        <title>Genomic Encyclopedia of Type Strains, Phase IV (KMG-IV): sequencing the most valuable type-strain genomes for metagenomic binning, comparative biology and taxonomic classification.</title>
        <authorList>
            <person name="Goeker M."/>
        </authorList>
    </citation>
    <scope>NUCLEOTIDE SEQUENCE [LARGE SCALE GENOMIC DNA]</scope>
    <source>
        <strain evidence="3 4">DSM 45615</strain>
    </source>
</reference>
<feature type="transmembrane region" description="Helical" evidence="2">
    <location>
        <begin position="92"/>
        <end position="113"/>
    </location>
</feature>
<evidence type="ECO:0000313" key="3">
    <source>
        <dbReference type="EMBL" id="MBB5136221.1"/>
    </source>
</evidence>
<evidence type="ECO:0008006" key="5">
    <source>
        <dbReference type="Google" id="ProtNLM"/>
    </source>
</evidence>
<evidence type="ECO:0000256" key="1">
    <source>
        <dbReference type="SAM" id="MobiDB-lite"/>
    </source>
</evidence>
<proteinExistence type="predicted"/>
<accession>A0A840PEF0</accession>
<keyword evidence="2" id="KW-0472">Membrane</keyword>
<dbReference type="RefSeq" id="WP_185053130.1">
    <property type="nucleotide sequence ID" value="NZ_BAABIX010000036.1"/>
</dbReference>
<organism evidence="3 4">
    <name type="scientific">Thermocatellispora tengchongensis</name>
    <dbReference type="NCBI Taxonomy" id="1073253"/>
    <lineage>
        <taxon>Bacteria</taxon>
        <taxon>Bacillati</taxon>
        <taxon>Actinomycetota</taxon>
        <taxon>Actinomycetes</taxon>
        <taxon>Streptosporangiales</taxon>
        <taxon>Streptosporangiaceae</taxon>
        <taxon>Thermocatellispora</taxon>
    </lineage>
</organism>
<feature type="transmembrane region" description="Helical" evidence="2">
    <location>
        <begin position="133"/>
        <end position="154"/>
    </location>
</feature>
<keyword evidence="2" id="KW-1133">Transmembrane helix</keyword>
<dbReference type="AlphaFoldDB" id="A0A840PEF0"/>
<evidence type="ECO:0000256" key="2">
    <source>
        <dbReference type="SAM" id="Phobius"/>
    </source>
</evidence>
<gene>
    <name evidence="3" type="ORF">HNP84_005965</name>
</gene>